<evidence type="ECO:0000313" key="5">
    <source>
        <dbReference type="Proteomes" id="UP000245539"/>
    </source>
</evidence>
<keyword evidence="1" id="KW-0032">Aminotransferase</keyword>
<feature type="domain" description="Aminomethyltransferase C-terminal" evidence="3">
    <location>
        <begin position="65"/>
        <end position="142"/>
    </location>
</feature>
<dbReference type="InterPro" id="IPR027266">
    <property type="entry name" value="TrmE/GcvT-like"/>
</dbReference>
<dbReference type="SUPFAM" id="SSF103025">
    <property type="entry name" value="Folate-binding domain"/>
    <property type="match status" value="1"/>
</dbReference>
<feature type="domain" description="GCVT N-terminal" evidence="2">
    <location>
        <begin position="7"/>
        <end position="45"/>
    </location>
</feature>
<gene>
    <name evidence="4" type="ORF">DKW60_23330</name>
</gene>
<evidence type="ECO:0000259" key="2">
    <source>
        <dbReference type="Pfam" id="PF01571"/>
    </source>
</evidence>
<comment type="caution">
    <text evidence="4">The sequence shown here is derived from an EMBL/GenBank/DDBJ whole genome shotgun (WGS) entry which is preliminary data.</text>
</comment>
<dbReference type="Gene3D" id="2.40.30.110">
    <property type="entry name" value="Aminomethyltransferase beta-barrel domains"/>
    <property type="match status" value="1"/>
</dbReference>
<reference evidence="4 5" key="1">
    <citation type="submission" date="2018-05" db="EMBL/GenBank/DDBJ databases">
        <title>Leucothrix arctica sp. nov., isolated from Arctic seawater.</title>
        <authorList>
            <person name="Choi A."/>
            <person name="Baek K."/>
        </authorList>
    </citation>
    <scope>NUCLEOTIDE SEQUENCE [LARGE SCALE GENOMIC DNA]</scope>
    <source>
        <strain evidence="4 5">JCM 18388</strain>
    </source>
</reference>
<evidence type="ECO:0000313" key="4">
    <source>
        <dbReference type="EMBL" id="PWQ92033.1"/>
    </source>
</evidence>
<proteinExistence type="predicted"/>
<accession>A0A317C3T7</accession>
<dbReference type="Proteomes" id="UP000245539">
    <property type="component" value="Unassembled WGS sequence"/>
</dbReference>
<dbReference type="PANTHER" id="PTHR43757:SF2">
    <property type="entry name" value="AMINOMETHYLTRANSFERASE, MITOCHONDRIAL"/>
    <property type="match status" value="1"/>
</dbReference>
<dbReference type="Gene3D" id="3.30.1360.120">
    <property type="entry name" value="Probable tRNA modification gtpase trme, domain 1"/>
    <property type="match status" value="1"/>
</dbReference>
<dbReference type="InterPro" id="IPR013977">
    <property type="entry name" value="GcvT_C"/>
</dbReference>
<dbReference type="Gene3D" id="3.30.70.1400">
    <property type="entry name" value="Aminomethyltransferase beta-barrel domains"/>
    <property type="match status" value="1"/>
</dbReference>
<keyword evidence="1" id="KW-0808">Transferase</keyword>
<dbReference type="PANTHER" id="PTHR43757">
    <property type="entry name" value="AMINOMETHYLTRANSFERASE"/>
    <property type="match status" value="1"/>
</dbReference>
<protein>
    <submittedName>
        <fullName evidence="4">Glycine cleavage system protein T</fullName>
    </submittedName>
</protein>
<dbReference type="InterPro" id="IPR028896">
    <property type="entry name" value="GcvT/YgfZ/DmdA"/>
</dbReference>
<name>A0A317C3T7_9GAMM</name>
<dbReference type="Pfam" id="PF08669">
    <property type="entry name" value="GCV_T_C"/>
    <property type="match status" value="1"/>
</dbReference>
<evidence type="ECO:0000259" key="3">
    <source>
        <dbReference type="Pfam" id="PF08669"/>
    </source>
</evidence>
<dbReference type="AlphaFoldDB" id="A0A317C3T7"/>
<organism evidence="4 5">
    <name type="scientific">Leucothrix pacifica</name>
    <dbReference type="NCBI Taxonomy" id="1247513"/>
    <lineage>
        <taxon>Bacteria</taxon>
        <taxon>Pseudomonadati</taxon>
        <taxon>Pseudomonadota</taxon>
        <taxon>Gammaproteobacteria</taxon>
        <taxon>Thiotrichales</taxon>
        <taxon>Thiotrichaceae</taxon>
        <taxon>Leucothrix</taxon>
    </lineage>
</organism>
<dbReference type="GO" id="GO:0008483">
    <property type="term" value="F:transaminase activity"/>
    <property type="evidence" value="ECO:0007669"/>
    <property type="project" value="UniProtKB-KW"/>
</dbReference>
<feature type="non-terminal residue" evidence="4">
    <location>
        <position position="1"/>
    </location>
</feature>
<dbReference type="InterPro" id="IPR029043">
    <property type="entry name" value="GcvT/YgfZ_C"/>
</dbReference>
<dbReference type="OrthoDB" id="8481913at2"/>
<dbReference type="SUPFAM" id="SSF101790">
    <property type="entry name" value="Aminomethyltransferase beta-barrel domain"/>
    <property type="match status" value="1"/>
</dbReference>
<dbReference type="InterPro" id="IPR006222">
    <property type="entry name" value="GCVT_N"/>
</dbReference>
<keyword evidence="5" id="KW-1185">Reference proteome</keyword>
<dbReference type="EMBL" id="QGKM01000136">
    <property type="protein sequence ID" value="PWQ92033.1"/>
    <property type="molecule type" value="Genomic_DNA"/>
</dbReference>
<sequence length="146" mass="16225">FLSCTEMRAMMSLRLEKGFGSWLREFSPDYTPLETGLDRFVNYDKDAAFIGKAAAINEKAQGVSRRLATFIVDAEDTDANADEPIWKDDQLLGFVTSGGYAHWTQKSVAIGFIPPDMHIDGAQLEIEILGEKRPATLITEPLLTQV</sequence>
<evidence type="ECO:0000256" key="1">
    <source>
        <dbReference type="ARBA" id="ARBA00022576"/>
    </source>
</evidence>
<dbReference type="RefSeq" id="WP_146203566.1">
    <property type="nucleotide sequence ID" value="NZ_QGKM01000136.1"/>
</dbReference>
<dbReference type="Pfam" id="PF01571">
    <property type="entry name" value="GCV_T"/>
    <property type="match status" value="1"/>
</dbReference>